<dbReference type="Pfam" id="PF13489">
    <property type="entry name" value="Methyltransf_23"/>
    <property type="match status" value="1"/>
</dbReference>
<dbReference type="SUPFAM" id="SSF53335">
    <property type="entry name" value="S-adenosyl-L-methionine-dependent methyltransferases"/>
    <property type="match status" value="1"/>
</dbReference>
<proteinExistence type="predicted"/>
<dbReference type="SUPFAM" id="SSF53756">
    <property type="entry name" value="UDP-Glycosyltransferase/glycogen phosphorylase"/>
    <property type="match status" value="2"/>
</dbReference>
<dbReference type="InterPro" id="IPR029063">
    <property type="entry name" value="SAM-dependent_MTases_sf"/>
</dbReference>
<protein>
    <submittedName>
        <fullName evidence="3">Glycosyltransferase</fullName>
    </submittedName>
</protein>
<keyword evidence="3" id="KW-0808">Transferase</keyword>
<dbReference type="SMART" id="SM00028">
    <property type="entry name" value="TPR"/>
    <property type="match status" value="5"/>
</dbReference>
<dbReference type="PANTHER" id="PTHR12526">
    <property type="entry name" value="GLYCOSYLTRANSFERASE"/>
    <property type="match status" value="1"/>
</dbReference>
<dbReference type="CDD" id="cd03801">
    <property type="entry name" value="GT4_PimA-like"/>
    <property type="match status" value="1"/>
</dbReference>
<dbReference type="InterPro" id="IPR019734">
    <property type="entry name" value="TPR_rpt"/>
</dbReference>
<evidence type="ECO:0000256" key="1">
    <source>
        <dbReference type="PROSITE-ProRule" id="PRU00339"/>
    </source>
</evidence>
<organism evidence="3 4">
    <name type="scientific">Candidatus Nitrohelix vancouverensis</name>
    <dbReference type="NCBI Taxonomy" id="2705534"/>
    <lineage>
        <taxon>Bacteria</taxon>
        <taxon>Pseudomonadati</taxon>
        <taxon>Nitrospinota/Tectimicrobiota group</taxon>
        <taxon>Nitrospinota</taxon>
        <taxon>Nitrospinia</taxon>
        <taxon>Nitrospinales</taxon>
        <taxon>Nitrospinaceae</taxon>
        <taxon>Candidatus Nitrohelix</taxon>
    </lineage>
</organism>
<dbReference type="Proteomes" id="UP000594464">
    <property type="component" value="Chromosome"/>
</dbReference>
<evidence type="ECO:0000313" key="3">
    <source>
        <dbReference type="EMBL" id="QPJ66027.1"/>
    </source>
</evidence>
<evidence type="ECO:0000313" key="4">
    <source>
        <dbReference type="Proteomes" id="UP000594464"/>
    </source>
</evidence>
<dbReference type="GO" id="GO:0016740">
    <property type="term" value="F:transferase activity"/>
    <property type="evidence" value="ECO:0007669"/>
    <property type="project" value="UniProtKB-KW"/>
</dbReference>
<dbReference type="CDD" id="cd02440">
    <property type="entry name" value="AdoMet_MTases"/>
    <property type="match status" value="1"/>
</dbReference>
<reference evidence="4" key="1">
    <citation type="submission" date="2020-02" db="EMBL/GenBank/DDBJ databases">
        <title>Genomic and physiological characterization of two novel Nitrospinaceae genera.</title>
        <authorList>
            <person name="Mueller A.J."/>
            <person name="Jung M.-Y."/>
            <person name="Strachan C.R."/>
            <person name="Herbold C.W."/>
            <person name="Kirkegaard R.H."/>
            <person name="Daims H."/>
        </authorList>
    </citation>
    <scope>NUCLEOTIDE SEQUENCE [LARGE SCALE GENOMIC DNA]</scope>
</reference>
<dbReference type="AlphaFoldDB" id="A0A7T0C3T5"/>
<feature type="domain" description="Spore protein YkvP/CgeB glycosyl transferase-like" evidence="2">
    <location>
        <begin position="556"/>
        <end position="658"/>
    </location>
</feature>
<name>A0A7T0C3T5_9BACT</name>
<dbReference type="Gene3D" id="3.40.50.2000">
    <property type="entry name" value="Glycogen Phosphorylase B"/>
    <property type="match status" value="2"/>
</dbReference>
<dbReference type="Pfam" id="PF13524">
    <property type="entry name" value="Glyco_trans_1_2"/>
    <property type="match status" value="2"/>
</dbReference>
<dbReference type="KEGG" id="nva:G3M78_11730"/>
<dbReference type="SUPFAM" id="SSF48452">
    <property type="entry name" value="TPR-like"/>
    <property type="match status" value="1"/>
</dbReference>
<feature type="repeat" description="TPR" evidence="1">
    <location>
        <begin position="997"/>
        <end position="1030"/>
    </location>
</feature>
<dbReference type="Pfam" id="PF14559">
    <property type="entry name" value="TPR_19"/>
    <property type="match status" value="1"/>
</dbReference>
<sequence>MTESNFGRPPDMDLKILTFNWHEPYICLLARVGFQFYIVEPELSPGKFRRWDTNMRPLPENAQILSQQEASKLLEEEGFDLVIANNIKDLVWVKSFHLPKISLFHCRLSAEIAIGGNQVQRDDYLGSIAPLLSGVKNVFISESKKQDWGLPGEVIPHGLDISDYPGYQGDQASVLRVGNLIKEMDAAKGYSIGEQILDGFPSVTLGLNPGIPSARLSRGFSDLLDHYQHCRVYLNTTMEAYEDGYNLSLLEAMATGMPVVSYKHSGSPIVNGVNGFISDDIAQIRRDVEFLLKNPAQARQIGREARKTVQSQFNIDRFTTSWKRVIHATLVEFLQNSGVVMDGEKRPPFDKIARKNILMNYVSHPATTAHYLERALRKKHNVITCGTMINDEVRKLWNLGALKWEVKPQDIPCAPNAPLKSVLEHLPRGWHADLFFWVETGLSLPPADLSNLTMPKACYLIDTHIHLENHLKIARPFNFVFLAQKKYVDDFKKAGYEQVIWLPLACDEEIHSGKAAEKLCDVGFVGTVDSAPERRKRLLNELSSHFNLNCQRKFMDEMAALYSESRIVFNNAINQDLNMRVFEAMCSGSLLVTDRATGSGLEEMFTDKKHLAYYDDATLLDTVRYYLDHEEERERIAAEGRREVLSRHTYSHRMDTMMNYINNAFKRDAIRSAGAQASELVKSSAATQEPEVKSYYRNTRKDLIPLVPLNASCILEVGCASGGMGAELKREREAFVAGVEMNSSAANLAREVLDDVIEGNIESMPLPYAKESFDCIIFADILEHLVDPLSVLKSTAPLLREGGSVVASIPNIQFYAILGQLGEGAWTYQDEGILDRTHLRFFTLKEMKKLFNDAGMEIDQIEENLSPEYEAFKNSGSRSVTMGRVTVNNLEPEELKQFFVFQYKIRASVRKEAALKPVDDGVDATTPQVQELLEKAKQAFLMNQSDYAMRLYDEALALCPQNAEAVVGLGNVSLQQGNLVEAETHYKSALKNPSPPASAWVGLGILEMQRNDLERASNYLNKAIAMKPENDKALAALGLVENMIGNKHEALKRFVQALESNIDNEAALNGLLKLSYELQVFDDAERLLKQYLEVHPANLNILFGLAGIQFVSGQMDMARESLQTLMIFEPNHADARALIQKIDATEKRHAFIDN</sequence>
<dbReference type="InterPro" id="IPR055259">
    <property type="entry name" value="YkvP/CgeB_Glyco_trans-like"/>
</dbReference>
<dbReference type="Gene3D" id="1.25.40.10">
    <property type="entry name" value="Tetratricopeptide repeat domain"/>
    <property type="match status" value="1"/>
</dbReference>
<accession>A0A7T0C3T5</accession>
<evidence type="ECO:0000259" key="2">
    <source>
        <dbReference type="Pfam" id="PF13524"/>
    </source>
</evidence>
<dbReference type="EMBL" id="CP048620">
    <property type="protein sequence ID" value="QPJ66027.1"/>
    <property type="molecule type" value="Genomic_DNA"/>
</dbReference>
<feature type="domain" description="Spore protein YkvP/CgeB glycosyl transferase-like" evidence="2">
    <location>
        <begin position="221"/>
        <end position="317"/>
    </location>
</feature>
<dbReference type="Pfam" id="PF13432">
    <property type="entry name" value="TPR_16"/>
    <property type="match status" value="2"/>
</dbReference>
<dbReference type="Gene3D" id="3.40.50.150">
    <property type="entry name" value="Vaccinia Virus protein VP39"/>
    <property type="match status" value="1"/>
</dbReference>
<gene>
    <name evidence="3" type="ORF">G3M78_11730</name>
</gene>
<dbReference type="InterPro" id="IPR011990">
    <property type="entry name" value="TPR-like_helical_dom_sf"/>
</dbReference>
<dbReference type="PROSITE" id="PS50005">
    <property type="entry name" value="TPR"/>
    <property type="match status" value="1"/>
</dbReference>
<keyword evidence="1" id="KW-0802">TPR repeat</keyword>